<comment type="subcellular location">
    <subcellularLocation>
        <location evidence="1 9 10">Cytoplasm</location>
    </subcellularLocation>
</comment>
<dbReference type="HAMAP" id="MF_00365">
    <property type="entry name" value="RecF"/>
    <property type="match status" value="1"/>
</dbReference>
<keyword evidence="9 10" id="KW-0234">DNA repair</keyword>
<feature type="domain" description="RecF/RecN/SMC N-terminal" evidence="11">
    <location>
        <begin position="3"/>
        <end position="349"/>
    </location>
</feature>
<dbReference type="InterPro" id="IPR018078">
    <property type="entry name" value="DNA-binding_RecF_CS"/>
</dbReference>
<dbReference type="NCBIfam" id="TIGR00611">
    <property type="entry name" value="recf"/>
    <property type="match status" value="1"/>
</dbReference>
<reference evidence="13" key="1">
    <citation type="submission" date="2017-09" db="EMBL/GenBank/DDBJ databases">
        <title>Depth-based differentiation of microbial function through sediment-hosted aquifers and enrichment of novel symbionts in the deep terrestrial subsurface.</title>
        <authorList>
            <person name="Probst A.J."/>
            <person name="Ladd B."/>
            <person name="Jarett J.K."/>
            <person name="Geller-Mcgrath D.E."/>
            <person name="Sieber C.M.K."/>
            <person name="Emerson J.B."/>
            <person name="Anantharaman K."/>
            <person name="Thomas B.C."/>
            <person name="Malmstrom R."/>
            <person name="Stieglmeier M."/>
            <person name="Klingl A."/>
            <person name="Woyke T."/>
            <person name="Ryan C.M."/>
            <person name="Banfield J.F."/>
        </authorList>
    </citation>
    <scope>NUCLEOTIDE SEQUENCE [LARGE SCALE GENOMIC DNA]</scope>
</reference>
<dbReference type="InterPro" id="IPR001238">
    <property type="entry name" value="DNA-binding_RecF"/>
</dbReference>
<dbReference type="GO" id="GO:0003697">
    <property type="term" value="F:single-stranded DNA binding"/>
    <property type="evidence" value="ECO:0007669"/>
    <property type="project" value="UniProtKB-UniRule"/>
</dbReference>
<dbReference type="PANTHER" id="PTHR32182">
    <property type="entry name" value="DNA REPLICATION AND REPAIR PROTEIN RECF"/>
    <property type="match status" value="1"/>
</dbReference>
<dbReference type="Proteomes" id="UP000229816">
    <property type="component" value="Unassembled WGS sequence"/>
</dbReference>
<sequence>MILTKLRLQNFRNYKKQEFEFSEKTTLVVGPNTSGKTNLLEGIYLLATGKSFRAGLEQEMIKHDEDLARAKGRIINKEITDLEIVLTRGEVLGEKVAKKKYQVNGIGKRAMDFVGNLRAVYFGPEDLGLVTNSPSLRRKYLDSVLEQVDREYGRATLSYEKGLRQRNKLLERIRDEGVSRSQLLFWNQLLIKNGDYLTQKREEFIGFCNSQHTTNNTEHSLPIFLIEYDKSIISPGRLEEYAKEEVAAGATLVGPHRDDFSFKLQKRNLSAYGSRGEQRLAILWLKLRELEFIAQHQALLITSKAGERPILLLDDIFSELDQKHRKLVLEVIPKQQTIITTTDLRLVEKDFQKKMEMVKLE</sequence>
<keyword evidence="6 9" id="KW-0547">Nucleotide-binding</keyword>
<evidence type="ECO:0000256" key="6">
    <source>
        <dbReference type="ARBA" id="ARBA00022741"/>
    </source>
</evidence>
<dbReference type="SUPFAM" id="SSF52540">
    <property type="entry name" value="P-loop containing nucleoside triphosphate hydrolases"/>
    <property type="match status" value="1"/>
</dbReference>
<dbReference type="InterPro" id="IPR003395">
    <property type="entry name" value="RecF/RecN/SMC_N"/>
</dbReference>
<comment type="caution">
    <text evidence="9">Lacks conserved residue(s) required for the propagation of feature annotation.</text>
</comment>
<dbReference type="InterPro" id="IPR042174">
    <property type="entry name" value="RecF_2"/>
</dbReference>
<dbReference type="GO" id="GO:0000731">
    <property type="term" value="P:DNA synthesis involved in DNA repair"/>
    <property type="evidence" value="ECO:0007669"/>
    <property type="project" value="TreeGrafter"/>
</dbReference>
<evidence type="ECO:0000256" key="3">
    <source>
        <dbReference type="ARBA" id="ARBA00020170"/>
    </source>
</evidence>
<keyword evidence="8 9" id="KW-0238">DNA-binding</keyword>
<evidence type="ECO:0000313" key="13">
    <source>
        <dbReference type="Proteomes" id="UP000229816"/>
    </source>
</evidence>
<dbReference type="GO" id="GO:0006302">
    <property type="term" value="P:double-strand break repair"/>
    <property type="evidence" value="ECO:0007669"/>
    <property type="project" value="TreeGrafter"/>
</dbReference>
<evidence type="ECO:0000256" key="4">
    <source>
        <dbReference type="ARBA" id="ARBA00022490"/>
    </source>
</evidence>
<dbReference type="GO" id="GO:0009432">
    <property type="term" value="P:SOS response"/>
    <property type="evidence" value="ECO:0007669"/>
    <property type="project" value="UniProtKB-UniRule"/>
</dbReference>
<dbReference type="GO" id="GO:0005737">
    <property type="term" value="C:cytoplasm"/>
    <property type="evidence" value="ECO:0007669"/>
    <property type="project" value="UniProtKB-SubCell"/>
</dbReference>
<accession>A0A2M8ES14</accession>
<keyword evidence="9 10" id="KW-0742">SOS response</keyword>
<comment type="function">
    <text evidence="9 10">The RecF protein is involved in DNA metabolism; it is required for DNA replication and normal SOS inducibility. RecF binds preferentially to single-stranded, linear DNA. It also seems to bind ATP.</text>
</comment>
<dbReference type="Gene3D" id="1.20.1050.90">
    <property type="entry name" value="RecF/RecN/SMC, N-terminal domain"/>
    <property type="match status" value="1"/>
</dbReference>
<dbReference type="GO" id="GO:0005524">
    <property type="term" value="F:ATP binding"/>
    <property type="evidence" value="ECO:0007669"/>
    <property type="project" value="UniProtKB-UniRule"/>
</dbReference>
<keyword evidence="9 10" id="KW-0227">DNA damage</keyword>
<keyword evidence="7 9" id="KW-0067">ATP-binding</keyword>
<evidence type="ECO:0000256" key="9">
    <source>
        <dbReference type="HAMAP-Rule" id="MF_00365"/>
    </source>
</evidence>
<evidence type="ECO:0000256" key="1">
    <source>
        <dbReference type="ARBA" id="ARBA00004496"/>
    </source>
</evidence>
<dbReference type="InterPro" id="IPR027417">
    <property type="entry name" value="P-loop_NTPase"/>
</dbReference>
<organism evidence="12 13">
    <name type="scientific">Candidatus Shapirobacteria bacterium CG_4_9_14_0_2_um_filter_39_11</name>
    <dbReference type="NCBI Taxonomy" id="1974478"/>
    <lineage>
        <taxon>Bacteria</taxon>
        <taxon>Candidatus Shapironibacteriota</taxon>
    </lineage>
</organism>
<dbReference type="EMBL" id="PFSF01000069">
    <property type="protein sequence ID" value="PJC27902.1"/>
    <property type="molecule type" value="Genomic_DNA"/>
</dbReference>
<dbReference type="GO" id="GO:0006260">
    <property type="term" value="P:DNA replication"/>
    <property type="evidence" value="ECO:0007669"/>
    <property type="project" value="UniProtKB-UniRule"/>
</dbReference>
<evidence type="ECO:0000256" key="8">
    <source>
        <dbReference type="ARBA" id="ARBA00023125"/>
    </source>
</evidence>
<dbReference type="Gene3D" id="3.40.50.300">
    <property type="entry name" value="P-loop containing nucleotide triphosphate hydrolases"/>
    <property type="match status" value="1"/>
</dbReference>
<dbReference type="PANTHER" id="PTHR32182:SF0">
    <property type="entry name" value="DNA REPLICATION AND REPAIR PROTEIN RECF"/>
    <property type="match status" value="1"/>
</dbReference>
<keyword evidence="4 9" id="KW-0963">Cytoplasm</keyword>
<comment type="caution">
    <text evidence="12">The sequence shown here is derived from an EMBL/GenBank/DDBJ whole genome shotgun (WGS) entry which is preliminary data.</text>
</comment>
<evidence type="ECO:0000256" key="5">
    <source>
        <dbReference type="ARBA" id="ARBA00022705"/>
    </source>
</evidence>
<keyword evidence="5 9" id="KW-0235">DNA replication</keyword>
<evidence type="ECO:0000256" key="7">
    <source>
        <dbReference type="ARBA" id="ARBA00022840"/>
    </source>
</evidence>
<evidence type="ECO:0000256" key="10">
    <source>
        <dbReference type="RuleBase" id="RU000578"/>
    </source>
</evidence>
<protein>
    <recommendedName>
        <fullName evidence="3 9">DNA replication and repair protein RecF</fullName>
    </recommendedName>
</protein>
<gene>
    <name evidence="9" type="primary">recF</name>
    <name evidence="12" type="ORF">CO054_03145</name>
</gene>
<comment type="similarity">
    <text evidence="2 9 10">Belongs to the RecF family.</text>
</comment>
<evidence type="ECO:0000259" key="11">
    <source>
        <dbReference type="Pfam" id="PF02463"/>
    </source>
</evidence>
<evidence type="ECO:0000256" key="2">
    <source>
        <dbReference type="ARBA" id="ARBA00008016"/>
    </source>
</evidence>
<dbReference type="PROSITE" id="PS00618">
    <property type="entry name" value="RECF_2"/>
    <property type="match status" value="1"/>
</dbReference>
<evidence type="ECO:0000313" key="12">
    <source>
        <dbReference type="EMBL" id="PJC27902.1"/>
    </source>
</evidence>
<dbReference type="Pfam" id="PF02463">
    <property type="entry name" value="SMC_N"/>
    <property type="match status" value="1"/>
</dbReference>
<proteinExistence type="inferred from homology"/>
<dbReference type="AlphaFoldDB" id="A0A2M8ES14"/>
<name>A0A2M8ES14_9BACT</name>